<protein>
    <recommendedName>
        <fullName evidence="4">Minor structural protein GP20</fullName>
    </recommendedName>
</protein>
<feature type="compositionally biased region" description="Basic and acidic residues" evidence="1">
    <location>
        <begin position="34"/>
        <end position="69"/>
    </location>
</feature>
<sequence length="195" mass="21417">MTLMVDIISPQNPEPTPNPSPTPTPQPAPAKSQPPEEKTHFSLEYVQELRAENAKYRHSAKEAREHADQAEQSAQKAKQDAQDSITQAQKTANDRIIRAELKAVAIKAGMVDLDGLKLADLSTVVLDENGDVKGAEELMNKLKESKPYLFAEPKKTTTVTDPVPPKGEPKKFNAKTATDEERAAEAKRLGIKIKL</sequence>
<evidence type="ECO:0000256" key="1">
    <source>
        <dbReference type="SAM" id="MobiDB-lite"/>
    </source>
</evidence>
<keyword evidence="3" id="KW-1185">Reference proteome</keyword>
<comment type="caution">
    <text evidence="2">The sequence shown here is derived from an EMBL/GenBank/DDBJ whole genome shotgun (WGS) entry which is preliminary data.</text>
</comment>
<evidence type="ECO:0000313" key="2">
    <source>
        <dbReference type="EMBL" id="TKI03570.1"/>
    </source>
</evidence>
<dbReference type="Proteomes" id="UP000305202">
    <property type="component" value="Unassembled WGS sequence"/>
</dbReference>
<name>A0ABY2SIB2_9HYPH</name>
<evidence type="ECO:0000313" key="3">
    <source>
        <dbReference type="Proteomes" id="UP000305202"/>
    </source>
</evidence>
<organism evidence="2 3">
    <name type="scientific">Martelella alba</name>
    <dbReference type="NCBI Taxonomy" id="2590451"/>
    <lineage>
        <taxon>Bacteria</taxon>
        <taxon>Pseudomonadati</taxon>
        <taxon>Pseudomonadota</taxon>
        <taxon>Alphaproteobacteria</taxon>
        <taxon>Hyphomicrobiales</taxon>
        <taxon>Aurantimonadaceae</taxon>
        <taxon>Martelella</taxon>
    </lineage>
</organism>
<accession>A0ABY2SIB2</accession>
<evidence type="ECO:0008006" key="4">
    <source>
        <dbReference type="Google" id="ProtNLM"/>
    </source>
</evidence>
<dbReference type="EMBL" id="SZPQ01000041">
    <property type="protein sequence ID" value="TKI03570.1"/>
    <property type="molecule type" value="Genomic_DNA"/>
</dbReference>
<feature type="region of interest" description="Disordered" evidence="1">
    <location>
        <begin position="1"/>
        <end position="91"/>
    </location>
</feature>
<dbReference type="InterPro" id="IPR009636">
    <property type="entry name" value="SCAF"/>
</dbReference>
<feature type="compositionally biased region" description="Basic and acidic residues" evidence="1">
    <location>
        <begin position="167"/>
        <end position="181"/>
    </location>
</feature>
<feature type="region of interest" description="Disordered" evidence="1">
    <location>
        <begin position="153"/>
        <end position="181"/>
    </location>
</feature>
<feature type="compositionally biased region" description="Pro residues" evidence="1">
    <location>
        <begin position="12"/>
        <end position="28"/>
    </location>
</feature>
<dbReference type="Pfam" id="PF06810">
    <property type="entry name" value="Phage_scaffold"/>
    <property type="match status" value="1"/>
</dbReference>
<proteinExistence type="predicted"/>
<reference evidence="2 3" key="1">
    <citation type="submission" date="2019-04" db="EMBL/GenBank/DDBJ databases">
        <authorList>
            <person name="Li M."/>
            <person name="Gao C."/>
        </authorList>
    </citation>
    <scope>NUCLEOTIDE SEQUENCE [LARGE SCALE GENOMIC DNA]</scope>
    <source>
        <strain evidence="2 3">BGMRC 2031</strain>
    </source>
</reference>
<gene>
    <name evidence="2" type="ORF">FCN80_21060</name>
</gene>